<accession>A0AAN0Y648</accession>
<dbReference type="KEGG" id="vna:PN96_21710"/>
<dbReference type="RefSeq" id="WP_020336061.1">
    <property type="nucleotide sequence ID" value="NZ_ATFJ01000039.1"/>
</dbReference>
<dbReference type="AlphaFoldDB" id="A0AAN0Y648"/>
<dbReference type="EMBL" id="CP016346">
    <property type="protein sequence ID" value="ANQ14484.1"/>
    <property type="molecule type" value="Genomic_DNA"/>
</dbReference>
<evidence type="ECO:0000313" key="1">
    <source>
        <dbReference type="EMBL" id="ANQ14484.1"/>
    </source>
</evidence>
<dbReference type="SUPFAM" id="SSF54427">
    <property type="entry name" value="NTF2-like"/>
    <property type="match status" value="1"/>
</dbReference>
<sequence>MDIKVKGPAPSQEVLAAISEKQVGMKKAFAENDPIWVANEFYTPNAWVFGGEDTWQGTEEILELYKAVCGAYTWTYESMNTVATSEDSVLDFIYGRIDSTSDDEVIEYKILFGWQKIDGDWKCITQMFAEGTW</sequence>
<dbReference type="GeneID" id="70915462"/>
<protein>
    <recommendedName>
        <fullName evidence="3">DUF4440 domain-containing protein</fullName>
    </recommendedName>
</protein>
<dbReference type="InterPro" id="IPR032710">
    <property type="entry name" value="NTF2-like_dom_sf"/>
</dbReference>
<name>A0AAN0Y648_VIBNA</name>
<reference evidence="1 2" key="1">
    <citation type="submission" date="2016-07" db="EMBL/GenBank/DDBJ databases">
        <title>Developing Vibrio natriegens as a novel, fast-growing host for biotechnology.</title>
        <authorList>
            <person name="Weinstock M.T."/>
            <person name="Hesek E.D."/>
            <person name="Wilson C.M."/>
            <person name="Gibson D.G."/>
        </authorList>
    </citation>
    <scope>NUCLEOTIDE SEQUENCE [LARGE SCALE GENOMIC DNA]</scope>
    <source>
        <strain evidence="1 2">ATCC 14048</strain>
    </source>
</reference>
<dbReference type="Proteomes" id="UP000092741">
    <property type="component" value="Chromosome 2"/>
</dbReference>
<evidence type="ECO:0008006" key="3">
    <source>
        <dbReference type="Google" id="ProtNLM"/>
    </source>
</evidence>
<proteinExistence type="predicted"/>
<keyword evidence="2" id="KW-1185">Reference proteome</keyword>
<dbReference type="Gene3D" id="3.10.450.50">
    <property type="match status" value="1"/>
</dbReference>
<gene>
    <name evidence="1" type="ORF">BA890_17205</name>
</gene>
<organism evidence="1 2">
    <name type="scientific">Vibrio natriegens NBRC 15636 = ATCC 14048 = DSM 759</name>
    <dbReference type="NCBI Taxonomy" id="1219067"/>
    <lineage>
        <taxon>Bacteria</taxon>
        <taxon>Pseudomonadati</taxon>
        <taxon>Pseudomonadota</taxon>
        <taxon>Gammaproteobacteria</taxon>
        <taxon>Vibrionales</taxon>
        <taxon>Vibrionaceae</taxon>
        <taxon>Vibrio</taxon>
    </lineage>
</organism>
<evidence type="ECO:0000313" key="2">
    <source>
        <dbReference type="Proteomes" id="UP000092741"/>
    </source>
</evidence>